<feature type="transmembrane region" description="Helical" evidence="1">
    <location>
        <begin position="25"/>
        <end position="44"/>
    </location>
</feature>
<proteinExistence type="predicted"/>
<accession>A0A0K2TGG3</accession>
<dbReference type="EMBL" id="HACA01007728">
    <property type="protein sequence ID" value="CDW25089.1"/>
    <property type="molecule type" value="Transcribed_RNA"/>
</dbReference>
<name>A0A0K2TGG3_LEPSM</name>
<keyword evidence="1" id="KW-0472">Membrane</keyword>
<keyword evidence="1" id="KW-0812">Transmembrane</keyword>
<sequence length="54" mass="6444">MTKIKELQSKLLHVPSIFFLSSTPYFYFIQSLLLTIMYNIYHVGVRRKNKSSFN</sequence>
<dbReference type="AlphaFoldDB" id="A0A0K2TGG3"/>
<evidence type="ECO:0000256" key="1">
    <source>
        <dbReference type="SAM" id="Phobius"/>
    </source>
</evidence>
<organism evidence="2">
    <name type="scientific">Lepeophtheirus salmonis</name>
    <name type="common">Salmon louse</name>
    <name type="synonym">Caligus salmonis</name>
    <dbReference type="NCBI Taxonomy" id="72036"/>
    <lineage>
        <taxon>Eukaryota</taxon>
        <taxon>Metazoa</taxon>
        <taxon>Ecdysozoa</taxon>
        <taxon>Arthropoda</taxon>
        <taxon>Crustacea</taxon>
        <taxon>Multicrustacea</taxon>
        <taxon>Hexanauplia</taxon>
        <taxon>Copepoda</taxon>
        <taxon>Siphonostomatoida</taxon>
        <taxon>Caligidae</taxon>
        <taxon>Lepeophtheirus</taxon>
    </lineage>
</organism>
<reference evidence="2" key="1">
    <citation type="submission" date="2014-05" db="EMBL/GenBank/DDBJ databases">
        <authorList>
            <person name="Chronopoulou M."/>
        </authorList>
    </citation>
    <scope>NUCLEOTIDE SEQUENCE</scope>
    <source>
        <tissue evidence="2">Whole organism</tissue>
    </source>
</reference>
<protein>
    <submittedName>
        <fullName evidence="2">Uncharacterized protein</fullName>
    </submittedName>
</protein>
<keyword evidence="1" id="KW-1133">Transmembrane helix</keyword>
<evidence type="ECO:0000313" key="2">
    <source>
        <dbReference type="EMBL" id="CDW25089.1"/>
    </source>
</evidence>